<evidence type="ECO:0000313" key="4">
    <source>
        <dbReference type="Proteomes" id="UP001219567"/>
    </source>
</evidence>
<dbReference type="PANTHER" id="PTHR46622">
    <property type="entry name" value="DNA-DEPENDENT METALLOPROTEASE WSS1"/>
    <property type="match status" value="1"/>
</dbReference>
<organism evidence="3 4">
    <name type="scientific">Malassezia yamatoensis</name>
    <dbReference type="NCBI Taxonomy" id="253288"/>
    <lineage>
        <taxon>Eukaryota</taxon>
        <taxon>Fungi</taxon>
        <taxon>Dikarya</taxon>
        <taxon>Basidiomycota</taxon>
        <taxon>Ustilaginomycotina</taxon>
        <taxon>Malasseziomycetes</taxon>
        <taxon>Malasseziales</taxon>
        <taxon>Malasseziaceae</taxon>
        <taxon>Malassezia</taxon>
    </lineage>
</organism>
<dbReference type="GO" id="GO:0005634">
    <property type="term" value="C:nucleus"/>
    <property type="evidence" value="ECO:0007669"/>
    <property type="project" value="TreeGrafter"/>
</dbReference>
<dbReference type="InterPro" id="IPR013536">
    <property type="entry name" value="WLM_dom"/>
</dbReference>
<dbReference type="GO" id="GO:0008237">
    <property type="term" value="F:metallopeptidase activity"/>
    <property type="evidence" value="ECO:0007669"/>
    <property type="project" value="TreeGrafter"/>
</dbReference>
<feature type="compositionally biased region" description="Polar residues" evidence="1">
    <location>
        <begin position="284"/>
        <end position="293"/>
    </location>
</feature>
<gene>
    <name evidence="3" type="ORF">MYAM1_003751</name>
</gene>
<keyword evidence="4" id="KW-1185">Reference proteome</keyword>
<feature type="domain" description="WLM" evidence="2">
    <location>
        <begin position="1"/>
        <end position="205"/>
    </location>
</feature>
<dbReference type="GO" id="GO:0006281">
    <property type="term" value="P:DNA repair"/>
    <property type="evidence" value="ECO:0007669"/>
    <property type="project" value="TreeGrafter"/>
</dbReference>
<name>A0AAJ6CJ65_9BASI</name>
<proteinExistence type="predicted"/>
<dbReference type="AlphaFoldDB" id="A0AAJ6CJ65"/>
<protein>
    <recommendedName>
        <fullName evidence="2">WLM domain-containing protein</fullName>
    </recommendedName>
</protein>
<dbReference type="Proteomes" id="UP001219567">
    <property type="component" value="Chromosome 7"/>
</dbReference>
<dbReference type="PANTHER" id="PTHR46622:SF1">
    <property type="entry name" value="DNA-DEPENDENT METALLOPROTEASE WSS1"/>
    <property type="match status" value="1"/>
</dbReference>
<evidence type="ECO:0000259" key="2">
    <source>
        <dbReference type="PROSITE" id="PS51397"/>
    </source>
</evidence>
<feature type="region of interest" description="Disordered" evidence="1">
    <location>
        <begin position="248"/>
        <end position="293"/>
    </location>
</feature>
<reference evidence="3 4" key="1">
    <citation type="submission" date="2023-03" db="EMBL/GenBank/DDBJ databases">
        <title>Mating type loci evolution in Malassezia.</title>
        <authorList>
            <person name="Coelho M.A."/>
        </authorList>
    </citation>
    <scope>NUCLEOTIDE SEQUENCE [LARGE SCALE GENOMIC DNA]</scope>
    <source>
        <strain evidence="3 4">CBS 9725</strain>
    </source>
</reference>
<dbReference type="InterPro" id="IPR053000">
    <property type="entry name" value="WSS1-like_metalloprotease"/>
</dbReference>
<feature type="compositionally biased region" description="Low complexity" evidence="1">
    <location>
        <begin position="268"/>
        <end position="283"/>
    </location>
</feature>
<dbReference type="EMBL" id="CP119949">
    <property type="protein sequence ID" value="WFD00991.1"/>
    <property type="molecule type" value="Genomic_DNA"/>
</dbReference>
<feature type="compositionally biased region" description="Polar residues" evidence="1">
    <location>
        <begin position="253"/>
        <end position="263"/>
    </location>
</feature>
<dbReference type="PROSITE" id="PS51397">
    <property type="entry name" value="WLM"/>
    <property type="match status" value="1"/>
</dbReference>
<evidence type="ECO:0000256" key="1">
    <source>
        <dbReference type="SAM" id="MobiDB-lite"/>
    </source>
</evidence>
<evidence type="ECO:0000313" key="3">
    <source>
        <dbReference type="EMBL" id="WFD00991.1"/>
    </source>
</evidence>
<sequence length="293" mass="32116">MPIRGRGKFPTTKSQACKYEEKGGVIEKYIALQRPHSDTAIGMLRDVGAKVKVLMQRYGWSISAKLLGLNINQGAKICLRLRRAHQANQFLEREEVIRTMLHELAHNVRGPHDVAFYETLATLTNEYETAERLGYWSGSGFLSQGARLGGRGNHLTPAQRRQVAAEQAARRATNASRGSARLGGSSMKDRSLRELAAEVRLASLTKAALRRIHDAKTCASATSSEAQAIKQQTDTAEREAITVVYSDEETDNDTPTQTSTRSTIPIHARSPSSSPTPRTAIPIGSQQNPIVLS</sequence>
<accession>A0AAJ6CJ65</accession>
<dbReference type="Pfam" id="PF08325">
    <property type="entry name" value="WLM"/>
    <property type="match status" value="1"/>
</dbReference>
<feature type="compositionally biased region" description="Low complexity" evidence="1">
    <location>
        <begin position="163"/>
        <end position="186"/>
    </location>
</feature>
<feature type="region of interest" description="Disordered" evidence="1">
    <location>
        <begin position="163"/>
        <end position="188"/>
    </location>
</feature>